<accession>A0ABP8ZMQ8</accession>
<feature type="domain" description="Condensation" evidence="2">
    <location>
        <begin position="73"/>
        <end position="310"/>
    </location>
</feature>
<name>A0ABP8ZMQ8_9ACTN</name>
<dbReference type="InterPro" id="IPR023213">
    <property type="entry name" value="CAT-like_dom_sf"/>
</dbReference>
<dbReference type="PANTHER" id="PTHR45527">
    <property type="entry name" value="NONRIBOSOMAL PEPTIDE SYNTHETASE"/>
    <property type="match status" value="1"/>
</dbReference>
<gene>
    <name evidence="3" type="ORF">GCM10023329_01650</name>
</gene>
<dbReference type="Gene3D" id="3.30.559.30">
    <property type="entry name" value="Nonribosomal peptide synthetase, condensation domain"/>
    <property type="match status" value="1"/>
</dbReference>
<comment type="caution">
    <text evidence="3">The sequence shown here is derived from an EMBL/GenBank/DDBJ whole genome shotgun (WGS) entry which is preliminary data.</text>
</comment>
<dbReference type="EMBL" id="BAABJV010000001">
    <property type="protein sequence ID" value="GAA4760259.1"/>
    <property type="molecule type" value="Genomic_DNA"/>
</dbReference>
<dbReference type="Gene3D" id="3.30.559.10">
    <property type="entry name" value="Chloramphenicol acetyltransferase-like domain"/>
    <property type="match status" value="1"/>
</dbReference>
<sequence length="587" mass="61763">MSAPPTPPGAAPAARTAAARRTATLAYRGAGTRRGPVTMGQANMIRCILRDEPDAINIHDVWPVPEGASEHGVLDALRALAVRHEALRTTFPHQPGTVPGEQVVAGTGRFTVTVLEHGELPAPAAEYAEAVARDARSERFRLESDFPLRPVLLTHAGRPVFLALAASHALTDGSALGVLREEWLTLLSGGTLPEATAPTPLDLAAEEASPAGRRRSADALRHWERILRTGPQAMFAEPGAVGTEISAPGLTLRSARGARALAGAARRTRALPNTVLLTAWCLLTAHRAGQQECVAAVPTSNRFRPALARSVSTLSQDALLALDVRRPSFDAVLAAAWGAALNAYRHSRFDALALWDMIRRVTGERGSHFARDVVLNDISALPATLAGAAAPDGDAPELELVRGPEQALPTRLLGFVYETDPVLRLALWGDPALFPARAAEDFATGLVRLLEAAAEGDVPLSELTEVTGVRPVERGPGWTRVDGCWVEPEAVARTLSAALGGLPVEVEVTGTREAAGAAGAAPLLTARIACEDSGLTPARAHAALMAALPGRPGVLAPHRYVIVQGPPRQPAPAGPILREGTGRDREM</sequence>
<dbReference type="RefSeq" id="WP_345608256.1">
    <property type="nucleotide sequence ID" value="NZ_BAABJV010000001.1"/>
</dbReference>
<proteinExistence type="predicted"/>
<keyword evidence="4" id="KW-1185">Reference proteome</keyword>
<feature type="region of interest" description="Disordered" evidence="1">
    <location>
        <begin position="565"/>
        <end position="587"/>
    </location>
</feature>
<evidence type="ECO:0000313" key="4">
    <source>
        <dbReference type="Proteomes" id="UP001501147"/>
    </source>
</evidence>
<organism evidence="3 4">
    <name type="scientific">Streptomyces sanyensis</name>
    <dbReference type="NCBI Taxonomy" id="568869"/>
    <lineage>
        <taxon>Bacteria</taxon>
        <taxon>Bacillati</taxon>
        <taxon>Actinomycetota</taxon>
        <taxon>Actinomycetes</taxon>
        <taxon>Kitasatosporales</taxon>
        <taxon>Streptomycetaceae</taxon>
        <taxon>Streptomyces</taxon>
    </lineage>
</organism>
<dbReference type="Pfam" id="PF00668">
    <property type="entry name" value="Condensation"/>
    <property type="match status" value="1"/>
</dbReference>
<dbReference type="PANTHER" id="PTHR45527:SF1">
    <property type="entry name" value="FATTY ACID SYNTHASE"/>
    <property type="match status" value="1"/>
</dbReference>
<evidence type="ECO:0000313" key="3">
    <source>
        <dbReference type="EMBL" id="GAA4760259.1"/>
    </source>
</evidence>
<dbReference type="Proteomes" id="UP001501147">
    <property type="component" value="Unassembled WGS sequence"/>
</dbReference>
<evidence type="ECO:0000256" key="1">
    <source>
        <dbReference type="SAM" id="MobiDB-lite"/>
    </source>
</evidence>
<dbReference type="InterPro" id="IPR001242">
    <property type="entry name" value="Condensation_dom"/>
</dbReference>
<dbReference type="SUPFAM" id="SSF52777">
    <property type="entry name" value="CoA-dependent acyltransferases"/>
    <property type="match status" value="2"/>
</dbReference>
<protein>
    <recommendedName>
        <fullName evidence="2">Condensation domain-containing protein</fullName>
    </recommendedName>
</protein>
<reference evidence="4" key="1">
    <citation type="journal article" date="2019" name="Int. J. Syst. Evol. Microbiol.">
        <title>The Global Catalogue of Microorganisms (GCM) 10K type strain sequencing project: providing services to taxonomists for standard genome sequencing and annotation.</title>
        <authorList>
            <consortium name="The Broad Institute Genomics Platform"/>
            <consortium name="The Broad Institute Genome Sequencing Center for Infectious Disease"/>
            <person name="Wu L."/>
            <person name="Ma J."/>
        </authorList>
    </citation>
    <scope>NUCLEOTIDE SEQUENCE [LARGE SCALE GENOMIC DNA]</scope>
    <source>
        <strain evidence="4">JCM 18324</strain>
    </source>
</reference>
<evidence type="ECO:0000259" key="2">
    <source>
        <dbReference type="Pfam" id="PF00668"/>
    </source>
</evidence>